<evidence type="ECO:0000313" key="5">
    <source>
        <dbReference type="Proteomes" id="UP000694387"/>
    </source>
</evidence>
<dbReference type="GO" id="GO:0005829">
    <property type="term" value="C:cytosol"/>
    <property type="evidence" value="ECO:0007669"/>
    <property type="project" value="Ensembl"/>
</dbReference>
<dbReference type="GeneTree" id="ENSGT00940000163396"/>
<dbReference type="GO" id="GO:1990172">
    <property type="term" value="P:G protein-coupled receptor catabolic process"/>
    <property type="evidence" value="ECO:0007669"/>
    <property type="project" value="Ensembl"/>
</dbReference>
<dbReference type="InterPro" id="IPR011989">
    <property type="entry name" value="ARM-like"/>
</dbReference>
<feature type="region of interest" description="Disordered" evidence="2">
    <location>
        <begin position="952"/>
        <end position="981"/>
    </location>
</feature>
<dbReference type="Proteomes" id="UP000694387">
    <property type="component" value="Chromosome X"/>
</dbReference>
<dbReference type="RefSeq" id="XP_070358439.1">
    <property type="nucleotide sequence ID" value="XM_070502338.1"/>
</dbReference>
<evidence type="ECO:0000256" key="1">
    <source>
        <dbReference type="ARBA" id="ARBA00011013"/>
    </source>
</evidence>
<keyword evidence="5" id="KW-1185">Reference proteome</keyword>
<dbReference type="Ensembl" id="ENSEAST00005051857.1">
    <property type="protein sequence ID" value="ENSEASP00005039118.1"/>
    <property type="gene ID" value="ENSEASG00005035448.1"/>
</dbReference>
<feature type="domain" description="Armadillo repeat-containing" evidence="3">
    <location>
        <begin position="1147"/>
        <end position="1364"/>
    </location>
</feature>
<reference evidence="4" key="2">
    <citation type="submission" date="2025-05" db="UniProtKB">
        <authorList>
            <consortium name="Ensembl"/>
        </authorList>
    </citation>
    <scope>IDENTIFICATION</scope>
</reference>
<sequence>MTGAEIEPGAQAKPGKKAGEEVGGGPERENEVPMVVRPKVRTQAQVMPGEKPKTESKGMSGARPKTVAITGGGTHPKTEAGAMPKHEAHSHIQAEFDAEAMLKTEGVSQTNAIACAFVSTESESVATTKTLSMDRELFNVDTESFPGTKVKCQSGIQPLFGSEETNVGSWCCPRPTYKQEASHNCNFRWVDGSSLSSWFWSGEDVSTRFHPRDGIKASTRSRHMAKKEVLSRPKTNQELYVVSSSGSEDESFKTSLFWASGKTSISSRPREETNSRSRFRSKKEDSEFGSGSECENNLNYWFWPGEEAKSGSKPRARKGANVRVRHKAKREASVNFMPESIDVIKKESWFWPGEEASNLSRPKSKKEARTRAMAKEEAKTKARARDKQEAGSDDQFLIGTWFWAAEESSIVGGASVKSSFQVEDESIVGSWFWAEKETNMGTEASSKSRPRTEQEPIGNSMLGAGEKTSMETGVEATSKSLLADEKTKVIASSCFWASEETTLEAEEETIFGSWFWVNDEDSVKAAVGTRCGSRPRSEEEEVTGPCFWAREEVSIEAEFREEASPGAEEETIFGSWFWAGNQAQVDSGAEVSSDAMSGAEEEEPMIGSWFWAGVDTCVEAEVSNKSSLEDKEEIISSSWFGTTEEVSVKYGAGTRCKFMTEPEEINIESCIWAEENPCMYPANGGRWKSRSEEEQDTVESWFCSRKYTRPETIIGPWLWATEEDSIDDWTGEEAKPLTKGETMITSSFWKGDEAIIEAIDREESRSYAEEEDIIDSWFWPREEDKLRMAAEAREQDRLAAEEEAIVGSWFWAREGALRKEPGFCSKSSPEAEEEEVIFGPWFWAEEEASLEAGASFESKPGTEVEEIIVGSWFWAEEEDSVEVGPQAIEDTRSRTEKETIFGSWFWPAKEAIVEAETYCASKPEDDEEMIVESWFWSGDKAVNKTGTVATCESRPENEDGAVVGSGFGAKDEPNNRTGSGTNCECKTAAEEDETIVGSWFWAGDEARFESNPNPVFRAICRSRYSTEQEPDASHRPQSWEEVTVKFKPGPWGRVGFPSPSPFRFPKEAASLFSEMFGGKPRYMKQGLEGEEQESLLQSDQPESEFPFQYDPSYRSVREIREHLRARESAEPETWSCSCIQCELKIGTAEFEELLLLMDKIRDPFIHEISKIAMGMRSASQFTRDFIRDSGVVSLIETLLNYPSSRVRTSFLENMIHMVPPYPDLNMIQTYICQVCEETLACILDSPEQLSGIKMLRHLTTTTDYHMLVTKYMSGFLSLLAMGNTKTRFHVLKMLLNLSENPVMTKVLLSAEAMSEFMELFKRKETNDNIQVVLAMFENIGNNIKKEVMLFTDDDFSLEPLISAFHEVEEFAKELQGKTDDQNNPEEDQEN</sequence>
<accession>A0A9L0ILE3</accession>
<evidence type="ECO:0000259" key="3">
    <source>
        <dbReference type="Pfam" id="PF04826"/>
    </source>
</evidence>
<comment type="similarity">
    <text evidence="1">Belongs to the GPRASP family.</text>
</comment>
<reference evidence="4 5" key="1">
    <citation type="journal article" date="2020" name="Nat. Commun.">
        <title>Donkey genomes provide new insights into domestication and selection for coat color.</title>
        <authorList>
            <person name="Wang"/>
            <person name="C."/>
            <person name="Li"/>
            <person name="H."/>
            <person name="Guo"/>
            <person name="Y."/>
            <person name="Huang"/>
            <person name="J."/>
            <person name="Sun"/>
            <person name="Y."/>
            <person name="Min"/>
            <person name="J."/>
            <person name="Wang"/>
            <person name="J."/>
            <person name="Fang"/>
            <person name="X."/>
            <person name="Zhao"/>
            <person name="Z."/>
            <person name="Wang"/>
            <person name="S."/>
            <person name="Zhang"/>
            <person name="Y."/>
            <person name="Liu"/>
            <person name="Q."/>
            <person name="Jiang"/>
            <person name="Q."/>
            <person name="Wang"/>
            <person name="X."/>
            <person name="Guo"/>
            <person name="Y."/>
            <person name="Yang"/>
            <person name="C."/>
            <person name="Wang"/>
            <person name="Y."/>
            <person name="Tian"/>
            <person name="F."/>
            <person name="Zhuang"/>
            <person name="G."/>
            <person name="Fan"/>
            <person name="Y."/>
            <person name="Gao"/>
            <person name="Q."/>
            <person name="Li"/>
            <person name="Y."/>
            <person name="Ju"/>
            <person name="Z."/>
            <person name="Li"/>
            <person name="J."/>
            <person name="Li"/>
            <person name="R."/>
            <person name="Hou"/>
            <person name="M."/>
            <person name="Yang"/>
            <person name="G."/>
            <person name="Liu"/>
            <person name="G."/>
            <person name="Liu"/>
            <person name="W."/>
            <person name="Guo"/>
            <person name="J."/>
            <person name="Pan"/>
            <person name="S."/>
            <person name="Fan"/>
            <person name="G."/>
            <person name="Zhang"/>
            <person name="W."/>
            <person name="Zhang"/>
            <person name="R."/>
            <person name="Yu"/>
            <person name="J."/>
            <person name="Zhang"/>
            <person name="X."/>
            <person name="Yin"/>
            <person name="Q."/>
            <person name="Ji"/>
            <person name="C."/>
            <person name="Jin"/>
            <person name="Y."/>
            <person name="Yue"/>
            <person name="G."/>
            <person name="Liu"/>
            <person name="M."/>
            <person name="Xu"/>
            <person name="J."/>
            <person name="Liu"/>
            <person name="S."/>
            <person name="Jordana"/>
            <person name="J."/>
            <person name="Noce"/>
            <person name="A."/>
            <person name="Amills"/>
            <person name="M."/>
            <person name="Wu"/>
            <person name="D.D."/>
            <person name="Li"/>
            <person name="S."/>
            <person name="Zhou"/>
            <person name="X. and Zhong"/>
            <person name="J."/>
        </authorList>
    </citation>
    <scope>NUCLEOTIDE SEQUENCE [LARGE SCALE GENOMIC DNA]</scope>
</reference>
<dbReference type="Ensembl" id="ENSEAST00005043284.1">
    <property type="protein sequence ID" value="ENSEASP00005038009.1"/>
    <property type="gene ID" value="ENSEASG00005035448.1"/>
</dbReference>
<dbReference type="RefSeq" id="XP_070358438.1">
    <property type="nucleotide sequence ID" value="XM_070502337.1"/>
</dbReference>
<protein>
    <submittedName>
        <fullName evidence="4">G protein-coupled receptor associated sorting protein 1</fullName>
    </submittedName>
</protein>
<dbReference type="RefSeq" id="XP_070358442.1">
    <property type="nucleotide sequence ID" value="XM_070502341.1"/>
</dbReference>
<feature type="region of interest" description="Disordered" evidence="2">
    <location>
        <begin position="439"/>
        <end position="471"/>
    </location>
</feature>
<dbReference type="Ensembl" id="ENSEAST00005043964.1">
    <property type="protein sequence ID" value="ENSEASP00005041708.1"/>
    <property type="gene ID" value="ENSEASG00005035448.1"/>
</dbReference>
<feature type="region of interest" description="Disordered" evidence="2">
    <location>
        <begin position="1"/>
        <end position="81"/>
    </location>
</feature>
<dbReference type="GO" id="GO:0008333">
    <property type="term" value="P:endosome to lysosome transport"/>
    <property type="evidence" value="ECO:0007669"/>
    <property type="project" value="Ensembl"/>
</dbReference>
<feature type="region of interest" description="Disordered" evidence="2">
    <location>
        <begin position="266"/>
        <end position="293"/>
    </location>
</feature>
<dbReference type="RefSeq" id="XP_070358440.1">
    <property type="nucleotide sequence ID" value="XM_070502339.1"/>
</dbReference>
<dbReference type="CTD" id="9737"/>
<dbReference type="SUPFAM" id="SSF48371">
    <property type="entry name" value="ARM repeat"/>
    <property type="match status" value="1"/>
</dbReference>
<gene>
    <name evidence="4" type="primary">GPRASP1</name>
</gene>
<dbReference type="PANTHER" id="PTHR46414:SF3">
    <property type="entry name" value="G-PROTEIN COUPLED RECEPTOR-ASSOCIATED SORTING PROTEIN 1"/>
    <property type="match status" value="1"/>
</dbReference>
<dbReference type="Gene3D" id="1.25.10.10">
    <property type="entry name" value="Leucine-rich Repeat Variant"/>
    <property type="match status" value="1"/>
</dbReference>
<dbReference type="Ensembl" id="ENSEAST00005052842.1">
    <property type="protein sequence ID" value="ENSEASP00005047265.1"/>
    <property type="gene ID" value="ENSEASG00005035448.1"/>
</dbReference>
<evidence type="ECO:0000256" key="2">
    <source>
        <dbReference type="SAM" id="MobiDB-lite"/>
    </source>
</evidence>
<dbReference type="GeneID" id="106827003"/>
<name>A0A9L0ILE3_EQUAS</name>
<dbReference type="GO" id="GO:0005634">
    <property type="term" value="C:nucleus"/>
    <property type="evidence" value="ECO:0007669"/>
    <property type="project" value="TreeGrafter"/>
</dbReference>
<dbReference type="InterPro" id="IPR006911">
    <property type="entry name" value="ARM-rpt_dom"/>
</dbReference>
<evidence type="ECO:0000313" key="4">
    <source>
        <dbReference type="Ensembl" id="ENSEASP00005041708.1"/>
    </source>
</evidence>
<proteinExistence type="inferred from homology"/>
<dbReference type="KEGG" id="eai:106827003"/>
<dbReference type="InterPro" id="IPR043374">
    <property type="entry name" value="GASP1-3"/>
</dbReference>
<dbReference type="InterPro" id="IPR016024">
    <property type="entry name" value="ARM-type_fold"/>
</dbReference>
<dbReference type="RefSeq" id="XP_070358441.1">
    <property type="nucleotide sequence ID" value="XM_070502340.1"/>
</dbReference>
<organism evidence="4 5">
    <name type="scientific">Equus asinus</name>
    <name type="common">Donkey</name>
    <name type="synonym">Equus africanus asinus</name>
    <dbReference type="NCBI Taxonomy" id="9793"/>
    <lineage>
        <taxon>Eukaryota</taxon>
        <taxon>Metazoa</taxon>
        <taxon>Chordata</taxon>
        <taxon>Craniata</taxon>
        <taxon>Vertebrata</taxon>
        <taxon>Euteleostomi</taxon>
        <taxon>Mammalia</taxon>
        <taxon>Eutheria</taxon>
        <taxon>Laurasiatheria</taxon>
        <taxon>Perissodactyla</taxon>
        <taxon>Equidae</taxon>
        <taxon>Equus</taxon>
    </lineage>
</organism>
<dbReference type="RefSeq" id="XP_044619881.1">
    <property type="nucleotide sequence ID" value="XM_044763946.2"/>
</dbReference>
<dbReference type="Pfam" id="PF04826">
    <property type="entry name" value="Arm_2"/>
    <property type="match status" value="1"/>
</dbReference>
<dbReference type="PANTHER" id="PTHR46414">
    <property type="entry name" value="PROTEIN BHLHB9-RELATED"/>
    <property type="match status" value="1"/>
</dbReference>